<feature type="domain" description="SnoaL-like" evidence="1">
    <location>
        <begin position="147"/>
        <end position="212"/>
    </location>
</feature>
<proteinExistence type="predicted"/>
<accession>W9WK58</accession>
<name>W9WK58_9EURO</name>
<dbReference type="InterPro" id="IPR037401">
    <property type="entry name" value="SnoaL-like"/>
</dbReference>
<dbReference type="GeneID" id="19193631"/>
<evidence type="ECO:0000259" key="1">
    <source>
        <dbReference type="Pfam" id="PF12680"/>
    </source>
</evidence>
<organism evidence="2 3">
    <name type="scientific">Cladophialophora psammophila CBS 110553</name>
    <dbReference type="NCBI Taxonomy" id="1182543"/>
    <lineage>
        <taxon>Eukaryota</taxon>
        <taxon>Fungi</taxon>
        <taxon>Dikarya</taxon>
        <taxon>Ascomycota</taxon>
        <taxon>Pezizomycotina</taxon>
        <taxon>Eurotiomycetes</taxon>
        <taxon>Chaetothyriomycetidae</taxon>
        <taxon>Chaetothyriales</taxon>
        <taxon>Herpotrichiellaceae</taxon>
        <taxon>Cladophialophora</taxon>
    </lineage>
</organism>
<dbReference type="Pfam" id="PF12680">
    <property type="entry name" value="SnoaL_2"/>
    <property type="match status" value="1"/>
</dbReference>
<keyword evidence="3" id="KW-1185">Reference proteome</keyword>
<dbReference type="SUPFAM" id="SSF54427">
    <property type="entry name" value="NTF2-like"/>
    <property type="match status" value="1"/>
</dbReference>
<sequence>MEDYYEYARIFNTGNDELLLSKFFSFPFTFTTPFSNQSYETYESFLKALREYHRVRECIEPHKVVYGKGELFVDLDIVFHSCVEWLDFPYGPVRPGDTLLTRGFVHYTLDSKSRIVHVAEMYWPAGYLNMPMKRLGGSDTQRAALDALIAGFNAGRFEAIGDYYTEDVTVEFPLNEQLVGRAKIVETYKSIQEKVKVNLEVKSAICDDSGICLTAKETFQALVDDPDFQIMPLKAGKESSRLILIVISLSGGLISSSKSITLE</sequence>
<dbReference type="AlphaFoldDB" id="W9WK58"/>
<evidence type="ECO:0000313" key="3">
    <source>
        <dbReference type="Proteomes" id="UP000019471"/>
    </source>
</evidence>
<dbReference type="InterPro" id="IPR032710">
    <property type="entry name" value="NTF2-like_dom_sf"/>
</dbReference>
<dbReference type="Gene3D" id="3.10.450.50">
    <property type="match status" value="1"/>
</dbReference>
<reference evidence="2 3" key="1">
    <citation type="submission" date="2013-03" db="EMBL/GenBank/DDBJ databases">
        <title>The Genome Sequence of Cladophialophora psammophila CBS 110553.</title>
        <authorList>
            <consortium name="The Broad Institute Genomics Platform"/>
            <person name="Cuomo C."/>
            <person name="de Hoog S."/>
            <person name="Gorbushina A."/>
            <person name="Walker B."/>
            <person name="Young S.K."/>
            <person name="Zeng Q."/>
            <person name="Gargeya S."/>
            <person name="Fitzgerald M."/>
            <person name="Haas B."/>
            <person name="Abouelleil A."/>
            <person name="Allen A.W."/>
            <person name="Alvarado L."/>
            <person name="Arachchi H.M."/>
            <person name="Berlin A.M."/>
            <person name="Chapman S.B."/>
            <person name="Gainer-Dewar J."/>
            <person name="Goldberg J."/>
            <person name="Griggs A."/>
            <person name="Gujja S."/>
            <person name="Hansen M."/>
            <person name="Howarth C."/>
            <person name="Imamovic A."/>
            <person name="Ireland A."/>
            <person name="Larimer J."/>
            <person name="McCowan C."/>
            <person name="Murphy C."/>
            <person name="Pearson M."/>
            <person name="Poon T.W."/>
            <person name="Priest M."/>
            <person name="Roberts A."/>
            <person name="Saif S."/>
            <person name="Shea T."/>
            <person name="Sisk P."/>
            <person name="Sykes S."/>
            <person name="Wortman J."/>
            <person name="Nusbaum C."/>
            <person name="Birren B."/>
        </authorList>
    </citation>
    <scope>NUCLEOTIDE SEQUENCE [LARGE SCALE GENOMIC DNA]</scope>
    <source>
        <strain evidence="2 3">CBS 110553</strain>
    </source>
</reference>
<dbReference type="Proteomes" id="UP000019471">
    <property type="component" value="Unassembled WGS sequence"/>
</dbReference>
<dbReference type="HOGENOM" id="CLU_1049325_0_0_1"/>
<comment type="caution">
    <text evidence="2">The sequence shown here is derived from an EMBL/GenBank/DDBJ whole genome shotgun (WGS) entry which is preliminary data.</text>
</comment>
<gene>
    <name evidence="2" type="ORF">A1O5_08933</name>
</gene>
<dbReference type="RefSeq" id="XP_007747704.1">
    <property type="nucleotide sequence ID" value="XM_007749514.1"/>
</dbReference>
<dbReference type="EMBL" id="AMGX01000014">
    <property type="protein sequence ID" value="EXJ68318.1"/>
    <property type="molecule type" value="Genomic_DNA"/>
</dbReference>
<protein>
    <recommendedName>
        <fullName evidence="1">SnoaL-like domain-containing protein</fullName>
    </recommendedName>
</protein>
<evidence type="ECO:0000313" key="2">
    <source>
        <dbReference type="EMBL" id="EXJ68318.1"/>
    </source>
</evidence>